<dbReference type="RefSeq" id="WP_219963959.1">
    <property type="nucleotide sequence ID" value="NZ_JAGFNZ010000001.1"/>
</dbReference>
<feature type="compositionally biased region" description="Gly residues" evidence="1">
    <location>
        <begin position="555"/>
        <end position="567"/>
    </location>
</feature>
<feature type="region of interest" description="Disordered" evidence="1">
    <location>
        <begin position="543"/>
        <end position="576"/>
    </location>
</feature>
<keyword evidence="2" id="KW-0472">Membrane</keyword>
<accession>A0ABS7DJT3</accession>
<dbReference type="EMBL" id="JAGFNZ010000001">
    <property type="protein sequence ID" value="MBW7571555.1"/>
    <property type="molecule type" value="Genomic_DNA"/>
</dbReference>
<keyword evidence="2" id="KW-1133">Transmembrane helix</keyword>
<comment type="caution">
    <text evidence="3">The sequence shown here is derived from an EMBL/GenBank/DDBJ whole genome shotgun (WGS) entry which is preliminary data.</text>
</comment>
<evidence type="ECO:0000256" key="2">
    <source>
        <dbReference type="SAM" id="Phobius"/>
    </source>
</evidence>
<gene>
    <name evidence="3" type="ORF">J5W02_01905</name>
</gene>
<evidence type="ECO:0000313" key="3">
    <source>
        <dbReference type="EMBL" id="MBW7571555.1"/>
    </source>
</evidence>
<dbReference type="Proteomes" id="UP000719942">
    <property type="component" value="Unassembled WGS sequence"/>
</dbReference>
<evidence type="ECO:0000313" key="4">
    <source>
        <dbReference type="Proteomes" id="UP000719942"/>
    </source>
</evidence>
<feature type="transmembrane region" description="Helical" evidence="2">
    <location>
        <begin position="12"/>
        <end position="32"/>
    </location>
</feature>
<sequence length="576" mass="62675">MKTGSKRGAALAYVIVTSAVLMILATALVFSAKVNLDSATNSREGRQAYLDAKSAIEYGRAYVLQNPDVGNFTIVKTSGNPGFKIGAAGAADAVAEYSSEDKLITASAKYRSSDRVRKLGYQFTTEETGEGEESGVNEFLLAGTNYGSNVAYYNWWAPSMYPQKVSDYPVFISNRLQVLSGEHFLKAPSMMLFGLNADHSIMCDNASRAELTSDAIYFNKDILGAHPNKGDVNGAPRLVIKNITPDRGVIVFGKDCRIYGPNDIVIKEGCYSFQSGVDLFKLTDDESSSNYKYKLLTPLDETPGYAAISESILESPEEVLSGDAQNTAESGHGADWSNYGKIVGTLSPPDKGKGNTPRYVIYKKKISDSTKINNGQPIIVNYNSGINNYENKIIYWYLNDVSIWGNALLGNDDQNSNEYYTNVSNVYLGKEINLLYVNASTDFKIPEYKTVVFKADSVTLNTKHSDTEVGTGSTQPKITHSGSAARLIIEAQDPSDSVRLHVPNTLQVEYNDQNGIVRKYQIKAGWYDVTQINLFSDDAKEFFESTEPEESSGSSGSGGSSGGGTEITGGVYTDGE</sequence>
<organism evidence="3 4">
    <name type="scientific">Caproiciproducens faecalis</name>
    <dbReference type="NCBI Taxonomy" id="2820301"/>
    <lineage>
        <taxon>Bacteria</taxon>
        <taxon>Bacillati</taxon>
        <taxon>Bacillota</taxon>
        <taxon>Clostridia</taxon>
        <taxon>Eubacteriales</taxon>
        <taxon>Acutalibacteraceae</taxon>
        <taxon>Caproiciproducens</taxon>
    </lineage>
</organism>
<keyword evidence="4" id="KW-1185">Reference proteome</keyword>
<reference evidence="3 4" key="1">
    <citation type="submission" date="2021-03" db="EMBL/GenBank/DDBJ databases">
        <title>Caproiciproducens sp. nov. isolated from feces of cow.</title>
        <authorList>
            <person name="Choi J.-Y."/>
        </authorList>
    </citation>
    <scope>NUCLEOTIDE SEQUENCE [LARGE SCALE GENOMIC DNA]</scope>
    <source>
        <strain evidence="3 4">AGMB10547</strain>
    </source>
</reference>
<protein>
    <recommendedName>
        <fullName evidence="5">Type 4 fimbrial biogenesis protein PilX N-terminal domain-containing protein</fullName>
    </recommendedName>
</protein>
<proteinExistence type="predicted"/>
<keyword evidence="2" id="KW-0812">Transmembrane</keyword>
<evidence type="ECO:0008006" key="5">
    <source>
        <dbReference type="Google" id="ProtNLM"/>
    </source>
</evidence>
<evidence type="ECO:0000256" key="1">
    <source>
        <dbReference type="SAM" id="MobiDB-lite"/>
    </source>
</evidence>
<name>A0ABS7DJT3_9FIRM</name>